<dbReference type="EMBL" id="GBRH01270666">
    <property type="protein sequence ID" value="JAD27229.1"/>
    <property type="molecule type" value="Transcribed_RNA"/>
</dbReference>
<proteinExistence type="predicted"/>
<evidence type="ECO:0000313" key="1">
    <source>
        <dbReference type="EMBL" id="JAD27229.1"/>
    </source>
</evidence>
<organism evidence="1">
    <name type="scientific">Arundo donax</name>
    <name type="common">Giant reed</name>
    <name type="synonym">Donax arundinaceus</name>
    <dbReference type="NCBI Taxonomy" id="35708"/>
    <lineage>
        <taxon>Eukaryota</taxon>
        <taxon>Viridiplantae</taxon>
        <taxon>Streptophyta</taxon>
        <taxon>Embryophyta</taxon>
        <taxon>Tracheophyta</taxon>
        <taxon>Spermatophyta</taxon>
        <taxon>Magnoliopsida</taxon>
        <taxon>Liliopsida</taxon>
        <taxon>Poales</taxon>
        <taxon>Poaceae</taxon>
        <taxon>PACMAD clade</taxon>
        <taxon>Arundinoideae</taxon>
        <taxon>Arundineae</taxon>
        <taxon>Arundo</taxon>
    </lineage>
</organism>
<reference evidence="1" key="2">
    <citation type="journal article" date="2015" name="Data Brief">
        <title>Shoot transcriptome of the giant reed, Arundo donax.</title>
        <authorList>
            <person name="Barrero R.A."/>
            <person name="Guerrero F.D."/>
            <person name="Moolhuijzen P."/>
            <person name="Goolsby J.A."/>
            <person name="Tidwell J."/>
            <person name="Bellgard S.E."/>
            <person name="Bellgard M.I."/>
        </authorList>
    </citation>
    <scope>NUCLEOTIDE SEQUENCE</scope>
    <source>
        <tissue evidence="1">Shoot tissue taken approximately 20 cm above the soil surface</tissue>
    </source>
</reference>
<sequence length="13" mass="1580">MSSYFEISPQPYM</sequence>
<accession>A0A0A8YLU3</accession>
<protein>
    <submittedName>
        <fullName evidence="1">Uncharacterized protein</fullName>
    </submittedName>
</protein>
<reference evidence="1" key="1">
    <citation type="submission" date="2014-09" db="EMBL/GenBank/DDBJ databases">
        <authorList>
            <person name="Magalhaes I.L.F."/>
            <person name="Oliveira U."/>
            <person name="Santos F.R."/>
            <person name="Vidigal T.H.D.A."/>
            <person name="Brescovit A.D."/>
            <person name="Santos A.J."/>
        </authorList>
    </citation>
    <scope>NUCLEOTIDE SEQUENCE</scope>
    <source>
        <tissue evidence="1">Shoot tissue taken approximately 20 cm above the soil surface</tissue>
    </source>
</reference>
<name>A0A0A8YLU3_ARUDO</name>